<feature type="transmembrane region" description="Helical" evidence="10">
    <location>
        <begin position="270"/>
        <end position="288"/>
    </location>
</feature>
<dbReference type="GO" id="GO:0005886">
    <property type="term" value="C:plasma membrane"/>
    <property type="evidence" value="ECO:0007669"/>
    <property type="project" value="TreeGrafter"/>
</dbReference>
<evidence type="ECO:0000256" key="9">
    <source>
        <dbReference type="ARBA" id="ARBA00023136"/>
    </source>
</evidence>
<feature type="transmembrane region" description="Helical" evidence="10">
    <location>
        <begin position="114"/>
        <end position="135"/>
    </location>
</feature>
<dbReference type="SUPFAM" id="SSF51735">
    <property type="entry name" value="NAD(P)-binding Rossmann-fold domains"/>
    <property type="match status" value="1"/>
</dbReference>
<evidence type="ECO:0000256" key="2">
    <source>
        <dbReference type="ARBA" id="ARBA00022448"/>
    </source>
</evidence>
<dbReference type="RefSeq" id="WP_046550901.1">
    <property type="nucleotide sequence ID" value="NZ_CP011308.1"/>
</dbReference>
<feature type="transmembrane region" description="Helical" evidence="10">
    <location>
        <begin position="53"/>
        <end position="73"/>
    </location>
</feature>
<evidence type="ECO:0000256" key="5">
    <source>
        <dbReference type="ARBA" id="ARBA00022692"/>
    </source>
</evidence>
<evidence type="ECO:0000256" key="10">
    <source>
        <dbReference type="SAM" id="Phobius"/>
    </source>
</evidence>
<feature type="transmembrane region" description="Helical" evidence="10">
    <location>
        <begin position="147"/>
        <end position="170"/>
    </location>
</feature>
<evidence type="ECO:0000256" key="7">
    <source>
        <dbReference type="ARBA" id="ARBA00022989"/>
    </source>
</evidence>
<evidence type="ECO:0000256" key="1">
    <source>
        <dbReference type="ARBA" id="ARBA00004141"/>
    </source>
</evidence>
<keyword evidence="9 10" id="KW-0472">Membrane</keyword>
<evidence type="ECO:0000313" key="12">
    <source>
        <dbReference type="EMBL" id="AKF24812.1"/>
    </source>
</evidence>
<evidence type="ECO:0000256" key="4">
    <source>
        <dbReference type="ARBA" id="ARBA00022538"/>
    </source>
</evidence>
<sequence>MENVLIVLIVTIAIATVLNVILKKFDIPTVIGYILSGFAISSFYHFAEDSREVLSHLAEFGIVFLMFTIGLEFSVKHLKHMKKEVFLFGGLQVMLSGLLFSIISHLLFHQELKSAIVIGFALSLSSTAIVLKILNERNEIHSGYGRSSVGILIFQDLAVIPILLMVSIFTSQTDSVSVMLLNTLVSAILVFVILFIVGKYFLERFFDLIMDTDSEEIFLVAVLLGVISASVLAEVFGFSYSLGAFIAGMMLSETKYRYRIEADLVPFRDILLGVFFVTIGMLIDWHSIITYGHIILGLLVGVMLLKGLLIFGILQFFVQRRTALKTALALFEVGEFSLAIFALANSKGLIDSGLNQILIITVVLSMIITPFVLKNIKAIVDYFIKEPDTLRERAIIGGTYKDHIIVCGYGPLGQRLVKSFKEKNLLYVILEHDVKVVDAVIAKGEESIFFANAAQKMVLEHFNVDQCCAIIVTIDNEIQKQLICENIASFGPHINSIVKVMNNAEGETISSLGIKHVVNARNIVADIMEQEVLACQLSIKES</sequence>
<reference evidence="12 13" key="1">
    <citation type="submission" date="2015-04" db="EMBL/GenBank/DDBJ databases">
        <title>Complete genome sequence of Sulfurovum lithotrophicum ATCC BAA-797T.</title>
        <authorList>
            <person name="Ahn J."/>
            <person name="Park G."/>
            <person name="Jeon W."/>
            <person name="Jang Y."/>
            <person name="Jang M."/>
            <person name="Lee H."/>
            <person name="Lee H."/>
        </authorList>
    </citation>
    <scope>NUCLEOTIDE SEQUENCE [LARGE SCALE GENOMIC DNA]</scope>
    <source>
        <strain evidence="13">ATCC BAA-797 / 42BKT</strain>
    </source>
</reference>
<dbReference type="Gene3D" id="3.40.50.720">
    <property type="entry name" value="NAD(P)-binding Rossmann-like Domain"/>
    <property type="match status" value="1"/>
</dbReference>
<dbReference type="EMBL" id="CP011308">
    <property type="protein sequence ID" value="AKF24812.1"/>
    <property type="molecule type" value="Genomic_DNA"/>
</dbReference>
<keyword evidence="6" id="KW-0630">Potassium</keyword>
<keyword evidence="5 10" id="KW-0812">Transmembrane</keyword>
<dbReference type="GO" id="GO:0006813">
    <property type="term" value="P:potassium ion transport"/>
    <property type="evidence" value="ECO:0007669"/>
    <property type="project" value="UniProtKB-KW"/>
</dbReference>
<accession>A0A7U4M0Z0</accession>
<proteinExistence type="predicted"/>
<dbReference type="Gene3D" id="1.20.1530.20">
    <property type="match status" value="1"/>
</dbReference>
<evidence type="ECO:0000259" key="11">
    <source>
        <dbReference type="PROSITE" id="PS51201"/>
    </source>
</evidence>
<feature type="transmembrane region" description="Helical" evidence="10">
    <location>
        <begin position="326"/>
        <end position="344"/>
    </location>
</feature>
<reference evidence="13" key="2">
    <citation type="journal article" date="2017" name="Stand. Genomic Sci.">
        <title>Complete genome sequence of the sulfur-oxidizing chemolithoautotrophic Sulfurovum lithotrophicum 42BKTT.</title>
        <authorList>
            <person name="Jeon W."/>
            <person name="Priscilla L."/>
            <person name="Park G."/>
            <person name="Lee H."/>
            <person name="Lee N."/>
            <person name="Lee D."/>
            <person name="Kwon H."/>
            <person name="Ahn I."/>
            <person name="Lee C."/>
            <person name="Lee H."/>
            <person name="Ahn J."/>
        </authorList>
    </citation>
    <scope>NUCLEOTIDE SEQUENCE [LARGE SCALE GENOMIC DNA]</scope>
    <source>
        <strain evidence="13">ATCC BAA-797 / 42BKT</strain>
    </source>
</reference>
<dbReference type="AlphaFoldDB" id="A0A7U4M0Z0"/>
<organism evidence="12 13">
    <name type="scientific">Sulfurovum lithotrophicum</name>
    <dbReference type="NCBI Taxonomy" id="206403"/>
    <lineage>
        <taxon>Bacteria</taxon>
        <taxon>Pseudomonadati</taxon>
        <taxon>Campylobacterota</taxon>
        <taxon>Epsilonproteobacteria</taxon>
        <taxon>Campylobacterales</taxon>
        <taxon>Sulfurovaceae</taxon>
        <taxon>Sulfurovum</taxon>
    </lineage>
</organism>
<dbReference type="GO" id="GO:0015297">
    <property type="term" value="F:antiporter activity"/>
    <property type="evidence" value="ECO:0007669"/>
    <property type="project" value="UniProtKB-KW"/>
</dbReference>
<keyword evidence="13" id="KW-1185">Reference proteome</keyword>
<feature type="transmembrane region" description="Helical" evidence="10">
    <location>
        <begin position="356"/>
        <end position="373"/>
    </location>
</feature>
<dbReference type="Pfam" id="PF02254">
    <property type="entry name" value="TrkA_N"/>
    <property type="match status" value="1"/>
</dbReference>
<keyword evidence="8" id="KW-0406">Ion transport</keyword>
<dbReference type="OrthoDB" id="9781411at2"/>
<dbReference type="InterPro" id="IPR038770">
    <property type="entry name" value="Na+/solute_symporter_sf"/>
</dbReference>
<evidence type="ECO:0000256" key="3">
    <source>
        <dbReference type="ARBA" id="ARBA00022449"/>
    </source>
</evidence>
<dbReference type="PANTHER" id="PTHR46157:SF4">
    <property type="entry name" value="K(+) EFFLUX ANTIPORTER 3, CHLOROPLASTIC"/>
    <property type="match status" value="1"/>
</dbReference>
<comment type="subcellular location">
    <subcellularLocation>
        <location evidence="1">Membrane</location>
        <topology evidence="1">Multi-pass membrane protein</topology>
    </subcellularLocation>
</comment>
<gene>
    <name evidence="12" type="ORF">YH65_04995</name>
</gene>
<dbReference type="GO" id="GO:1902600">
    <property type="term" value="P:proton transmembrane transport"/>
    <property type="evidence" value="ECO:0007669"/>
    <property type="project" value="InterPro"/>
</dbReference>
<dbReference type="Pfam" id="PF00999">
    <property type="entry name" value="Na_H_Exchanger"/>
    <property type="match status" value="1"/>
</dbReference>
<keyword evidence="7 10" id="KW-1133">Transmembrane helix</keyword>
<feature type="domain" description="RCK N-terminal" evidence="11">
    <location>
        <begin position="401"/>
        <end position="518"/>
    </location>
</feature>
<keyword evidence="4" id="KW-0633">Potassium transport</keyword>
<dbReference type="InterPro" id="IPR003148">
    <property type="entry name" value="RCK_N"/>
</dbReference>
<name>A0A7U4M0Z0_9BACT</name>
<feature type="transmembrane region" description="Helical" evidence="10">
    <location>
        <begin position="6"/>
        <end position="22"/>
    </location>
</feature>
<dbReference type="InterPro" id="IPR006153">
    <property type="entry name" value="Cation/H_exchanger_TM"/>
</dbReference>
<feature type="transmembrane region" description="Helical" evidence="10">
    <location>
        <begin position="85"/>
        <end position="108"/>
    </location>
</feature>
<keyword evidence="3" id="KW-0050">Antiport</keyword>
<protein>
    <submittedName>
        <fullName evidence="12">Potassium transporter</fullName>
    </submittedName>
</protein>
<feature type="transmembrane region" description="Helical" evidence="10">
    <location>
        <begin position="29"/>
        <end position="47"/>
    </location>
</feature>
<evidence type="ECO:0000313" key="13">
    <source>
        <dbReference type="Proteomes" id="UP000034444"/>
    </source>
</evidence>
<dbReference type="Proteomes" id="UP000034444">
    <property type="component" value="Chromosome"/>
</dbReference>
<feature type="transmembrane region" description="Helical" evidence="10">
    <location>
        <begin position="294"/>
        <end position="314"/>
    </location>
</feature>
<keyword evidence="2" id="KW-0813">Transport</keyword>
<feature type="transmembrane region" description="Helical" evidence="10">
    <location>
        <begin position="217"/>
        <end position="233"/>
    </location>
</feature>
<dbReference type="InterPro" id="IPR036291">
    <property type="entry name" value="NAD(P)-bd_dom_sf"/>
</dbReference>
<evidence type="ECO:0000256" key="8">
    <source>
        <dbReference type="ARBA" id="ARBA00023065"/>
    </source>
</evidence>
<dbReference type="PROSITE" id="PS51201">
    <property type="entry name" value="RCK_N"/>
    <property type="match status" value="1"/>
</dbReference>
<evidence type="ECO:0000256" key="6">
    <source>
        <dbReference type="ARBA" id="ARBA00022958"/>
    </source>
</evidence>
<dbReference type="KEGG" id="slh:YH65_04995"/>
<feature type="transmembrane region" description="Helical" evidence="10">
    <location>
        <begin position="176"/>
        <end position="197"/>
    </location>
</feature>
<dbReference type="PANTHER" id="PTHR46157">
    <property type="entry name" value="K(+) EFFLUX ANTIPORTER 3, CHLOROPLASTIC"/>
    <property type="match status" value="1"/>
</dbReference>